<protein>
    <submittedName>
        <fullName evidence="2">Uncharacterized protein</fullName>
    </submittedName>
</protein>
<name>A0A7H0HJM3_9BURK</name>
<dbReference type="KEGG" id="amon:H9L24_08175"/>
<proteinExistence type="predicted"/>
<sequence>MHLDLRSLGVMAGLIGAVMGFVLRGLRRSFPAGIRGMRTWGPAPLLCAASTLF</sequence>
<keyword evidence="1" id="KW-0812">Transmembrane</keyword>
<dbReference type="Proteomes" id="UP000516057">
    <property type="component" value="Chromosome"/>
</dbReference>
<feature type="transmembrane region" description="Helical" evidence="1">
    <location>
        <begin position="6"/>
        <end position="26"/>
    </location>
</feature>
<evidence type="ECO:0000313" key="2">
    <source>
        <dbReference type="EMBL" id="QNP60739.1"/>
    </source>
</evidence>
<organism evidence="2 3">
    <name type="scientific">Paenacidovorax monticola</name>
    <dbReference type="NCBI Taxonomy" id="1926868"/>
    <lineage>
        <taxon>Bacteria</taxon>
        <taxon>Pseudomonadati</taxon>
        <taxon>Pseudomonadota</taxon>
        <taxon>Betaproteobacteria</taxon>
        <taxon>Burkholderiales</taxon>
        <taxon>Comamonadaceae</taxon>
        <taxon>Paenacidovorax</taxon>
    </lineage>
</organism>
<reference evidence="2 3" key="1">
    <citation type="submission" date="2020-08" db="EMBL/GenBank/DDBJ databases">
        <title>Genome sequence of Acidovorax monticola KACC 19171T.</title>
        <authorList>
            <person name="Hyun D.-W."/>
            <person name="Bae J.-W."/>
        </authorList>
    </citation>
    <scope>NUCLEOTIDE SEQUENCE [LARGE SCALE GENOMIC DNA]</scope>
    <source>
        <strain evidence="2 3">KACC 19171</strain>
    </source>
</reference>
<keyword evidence="1" id="KW-0472">Membrane</keyword>
<dbReference type="AlphaFoldDB" id="A0A7H0HJM3"/>
<keyword evidence="3" id="KW-1185">Reference proteome</keyword>
<keyword evidence="1" id="KW-1133">Transmembrane helix</keyword>
<accession>A0A7H0HJM3</accession>
<evidence type="ECO:0000313" key="3">
    <source>
        <dbReference type="Proteomes" id="UP000516057"/>
    </source>
</evidence>
<dbReference type="RefSeq" id="WP_187737719.1">
    <property type="nucleotide sequence ID" value="NZ_CP060790.1"/>
</dbReference>
<dbReference type="EMBL" id="CP060790">
    <property type="protein sequence ID" value="QNP60739.1"/>
    <property type="molecule type" value="Genomic_DNA"/>
</dbReference>
<evidence type="ECO:0000256" key="1">
    <source>
        <dbReference type="SAM" id="Phobius"/>
    </source>
</evidence>
<gene>
    <name evidence="2" type="ORF">H9L24_08175</name>
</gene>